<keyword evidence="3" id="KW-1185">Reference proteome</keyword>
<feature type="region of interest" description="Disordered" evidence="1">
    <location>
        <begin position="113"/>
        <end position="167"/>
    </location>
</feature>
<reference evidence="2 3" key="1">
    <citation type="submission" date="2019-05" db="EMBL/GenBank/DDBJ databases">
        <title>Another draft genome of Portunus trituberculatus and its Hox gene families provides insights of decapod evolution.</title>
        <authorList>
            <person name="Jeong J.-H."/>
            <person name="Song I."/>
            <person name="Kim S."/>
            <person name="Choi T."/>
            <person name="Kim D."/>
            <person name="Ryu S."/>
            <person name="Kim W."/>
        </authorList>
    </citation>
    <scope>NUCLEOTIDE SEQUENCE [LARGE SCALE GENOMIC DNA]</scope>
    <source>
        <tissue evidence="2">Muscle</tissue>
    </source>
</reference>
<feature type="compositionally biased region" description="Basic and acidic residues" evidence="1">
    <location>
        <begin position="154"/>
        <end position="167"/>
    </location>
</feature>
<proteinExistence type="predicted"/>
<name>A0A5B7GCH6_PORTR</name>
<feature type="compositionally biased region" description="Gly residues" evidence="1">
    <location>
        <begin position="113"/>
        <end position="123"/>
    </location>
</feature>
<dbReference type="EMBL" id="VSRR010012689">
    <property type="protein sequence ID" value="MPC54858.1"/>
    <property type="molecule type" value="Genomic_DNA"/>
</dbReference>
<comment type="caution">
    <text evidence="2">The sequence shown here is derived from an EMBL/GenBank/DDBJ whole genome shotgun (WGS) entry which is preliminary data.</text>
</comment>
<sequence>MALTTRSCAALAPPDPCTLGACGAWRVPGVGSPGRDVGRYGLKGHLVARNCRARSSRQLGRRGGGGGEARAVSTSLSLSRLKFLFPCNFVAVQGRRPPLELLRCRFWGDGGGGGGGGGSGSGGASPAHRRPDSAHLLLPRRATEARQSVVPPRSVRDQFTRREDVRA</sequence>
<gene>
    <name evidence="2" type="ORF">E2C01_048788</name>
</gene>
<dbReference type="Proteomes" id="UP000324222">
    <property type="component" value="Unassembled WGS sequence"/>
</dbReference>
<accession>A0A5B7GCH6</accession>
<protein>
    <submittedName>
        <fullName evidence="2">Uncharacterized protein</fullName>
    </submittedName>
</protein>
<evidence type="ECO:0000313" key="2">
    <source>
        <dbReference type="EMBL" id="MPC54858.1"/>
    </source>
</evidence>
<evidence type="ECO:0000313" key="3">
    <source>
        <dbReference type="Proteomes" id="UP000324222"/>
    </source>
</evidence>
<evidence type="ECO:0000256" key="1">
    <source>
        <dbReference type="SAM" id="MobiDB-lite"/>
    </source>
</evidence>
<organism evidence="2 3">
    <name type="scientific">Portunus trituberculatus</name>
    <name type="common">Swimming crab</name>
    <name type="synonym">Neptunus trituberculatus</name>
    <dbReference type="NCBI Taxonomy" id="210409"/>
    <lineage>
        <taxon>Eukaryota</taxon>
        <taxon>Metazoa</taxon>
        <taxon>Ecdysozoa</taxon>
        <taxon>Arthropoda</taxon>
        <taxon>Crustacea</taxon>
        <taxon>Multicrustacea</taxon>
        <taxon>Malacostraca</taxon>
        <taxon>Eumalacostraca</taxon>
        <taxon>Eucarida</taxon>
        <taxon>Decapoda</taxon>
        <taxon>Pleocyemata</taxon>
        <taxon>Brachyura</taxon>
        <taxon>Eubrachyura</taxon>
        <taxon>Portunoidea</taxon>
        <taxon>Portunidae</taxon>
        <taxon>Portuninae</taxon>
        <taxon>Portunus</taxon>
    </lineage>
</organism>
<dbReference type="AlphaFoldDB" id="A0A5B7GCH6"/>